<feature type="transmembrane region" description="Helical" evidence="2">
    <location>
        <begin position="40"/>
        <end position="58"/>
    </location>
</feature>
<evidence type="ECO:0000313" key="4">
    <source>
        <dbReference type="Proteomes" id="UP000005756"/>
    </source>
</evidence>
<feature type="region of interest" description="Disordered" evidence="1">
    <location>
        <begin position="1"/>
        <end position="24"/>
    </location>
</feature>
<sequence length="60" mass="6612">MQGFTKKGNATAHNNKNKQTQRVKSDCMNRILRLAKTTKPAILSTKAVALVSFIILILNA</sequence>
<dbReference type="AlphaFoldDB" id="A0A7U9C3X5"/>
<gene>
    <name evidence="3" type="ORF">KUC_1734</name>
</gene>
<organism evidence="3 4">
    <name type="scientific">Vreelandella boliviensis LC1</name>
    <dbReference type="NCBI Taxonomy" id="1072583"/>
    <lineage>
        <taxon>Bacteria</taxon>
        <taxon>Pseudomonadati</taxon>
        <taxon>Pseudomonadota</taxon>
        <taxon>Gammaproteobacteria</taxon>
        <taxon>Oceanospirillales</taxon>
        <taxon>Halomonadaceae</taxon>
        <taxon>Vreelandella</taxon>
    </lineage>
</organism>
<evidence type="ECO:0000313" key="3">
    <source>
        <dbReference type="EMBL" id="EHJ94775.1"/>
    </source>
</evidence>
<reference evidence="3 4" key="1">
    <citation type="submission" date="2011-10" db="EMBL/GenBank/DDBJ databases">
        <authorList>
            <person name="Quillaguamn J."/>
            <person name="Guzmn D."/>
            <person name="Balderrama-Subieta A."/>
            <person name="Cardona-Ortuo C."/>
            <person name="Guevara-Martnez M."/>
            <person name="Callisaya-Quispe N."/>
        </authorList>
    </citation>
    <scope>NUCLEOTIDE SEQUENCE [LARGE SCALE GENOMIC DNA]</scope>
    <source>
        <strain evidence="3 4">LC1</strain>
    </source>
</reference>
<evidence type="ECO:0000256" key="1">
    <source>
        <dbReference type="SAM" id="MobiDB-lite"/>
    </source>
</evidence>
<name>A0A7U9C3X5_9GAMM</name>
<dbReference type="EMBL" id="JH393257">
    <property type="protein sequence ID" value="EHJ94775.1"/>
    <property type="molecule type" value="Genomic_DNA"/>
</dbReference>
<keyword evidence="2" id="KW-0472">Membrane</keyword>
<keyword evidence="2" id="KW-1133">Transmembrane helix</keyword>
<proteinExistence type="predicted"/>
<protein>
    <submittedName>
        <fullName evidence="3">Uncharacterized protein</fullName>
    </submittedName>
</protein>
<accession>A0A7U9C3X5</accession>
<keyword evidence="2" id="KW-0812">Transmembrane</keyword>
<evidence type="ECO:0000256" key="2">
    <source>
        <dbReference type="SAM" id="Phobius"/>
    </source>
</evidence>
<dbReference type="Proteomes" id="UP000005756">
    <property type="component" value="Unassembled WGS sequence"/>
</dbReference>